<dbReference type="Proteomes" id="UP000838756">
    <property type="component" value="Unassembled WGS sequence"/>
</dbReference>
<evidence type="ECO:0000313" key="1">
    <source>
        <dbReference type="EMBL" id="CAH2242906.1"/>
    </source>
</evidence>
<proteinExistence type="predicted"/>
<gene>
    <name evidence="1" type="primary">jg14476</name>
    <name evidence="1" type="ORF">PAEG_LOCUS19124</name>
</gene>
<sequence length="186" mass="20344">MDVGVPRCWNGSPELVSAALVGPRRGGQTTLSASQVAAISKRHRTVELGTSYKRPVCISDRLWVALPVISWKLALIGLSRVQYHYSSGALCALAGALVRAVLQSVEAQYHQCKRIPPVLLLPQQRPHCSQQHHARGQAGLQTLGLPLPTDNRLSSADWWTPHTLEELSGMQISLRGFPSPSKQVIF</sequence>
<dbReference type="EMBL" id="CAKXAJ010025707">
    <property type="protein sequence ID" value="CAH2242906.1"/>
    <property type="molecule type" value="Genomic_DNA"/>
</dbReference>
<protein>
    <submittedName>
        <fullName evidence="1">Jg14476 protein</fullName>
    </submittedName>
</protein>
<accession>A0A8S4S0F6</accession>
<dbReference type="OrthoDB" id="7466345at2759"/>
<dbReference type="AlphaFoldDB" id="A0A8S4S0F6"/>
<evidence type="ECO:0000313" key="2">
    <source>
        <dbReference type="Proteomes" id="UP000838756"/>
    </source>
</evidence>
<reference evidence="1" key="1">
    <citation type="submission" date="2022-03" db="EMBL/GenBank/DDBJ databases">
        <authorList>
            <person name="Lindestad O."/>
        </authorList>
    </citation>
    <scope>NUCLEOTIDE SEQUENCE</scope>
</reference>
<comment type="caution">
    <text evidence="1">The sequence shown here is derived from an EMBL/GenBank/DDBJ whole genome shotgun (WGS) entry which is preliminary data.</text>
</comment>
<keyword evidence="2" id="KW-1185">Reference proteome</keyword>
<name>A0A8S4S0F6_9NEOP</name>
<organism evidence="1 2">
    <name type="scientific">Pararge aegeria aegeria</name>
    <dbReference type="NCBI Taxonomy" id="348720"/>
    <lineage>
        <taxon>Eukaryota</taxon>
        <taxon>Metazoa</taxon>
        <taxon>Ecdysozoa</taxon>
        <taxon>Arthropoda</taxon>
        <taxon>Hexapoda</taxon>
        <taxon>Insecta</taxon>
        <taxon>Pterygota</taxon>
        <taxon>Neoptera</taxon>
        <taxon>Endopterygota</taxon>
        <taxon>Lepidoptera</taxon>
        <taxon>Glossata</taxon>
        <taxon>Ditrysia</taxon>
        <taxon>Papilionoidea</taxon>
        <taxon>Nymphalidae</taxon>
        <taxon>Satyrinae</taxon>
        <taxon>Satyrini</taxon>
        <taxon>Parargina</taxon>
        <taxon>Pararge</taxon>
    </lineage>
</organism>